<dbReference type="InterPro" id="IPR040811">
    <property type="entry name" value="SLATT_4"/>
</dbReference>
<evidence type="ECO:0000313" key="3">
    <source>
        <dbReference type="EMBL" id="SDJ99746.1"/>
    </source>
</evidence>
<feature type="transmembrane region" description="Helical" evidence="1">
    <location>
        <begin position="59"/>
        <end position="80"/>
    </location>
</feature>
<dbReference type="AlphaFoldDB" id="A0A1G8YAJ4"/>
<evidence type="ECO:0000256" key="1">
    <source>
        <dbReference type="SAM" id="Phobius"/>
    </source>
</evidence>
<evidence type="ECO:0000259" key="2">
    <source>
        <dbReference type="Pfam" id="PF18186"/>
    </source>
</evidence>
<reference evidence="4" key="1">
    <citation type="submission" date="2016-10" db="EMBL/GenBank/DDBJ databases">
        <authorList>
            <person name="Varghese N."/>
            <person name="Submissions S."/>
        </authorList>
    </citation>
    <scope>NUCLEOTIDE SEQUENCE [LARGE SCALE GENOMIC DNA]</scope>
    <source>
        <strain evidence="4">DSM 23317</strain>
    </source>
</reference>
<accession>A0A1G8YAJ4</accession>
<name>A0A1G8YAJ4_9GAMM</name>
<dbReference type="EMBL" id="FNEM01000017">
    <property type="protein sequence ID" value="SDJ99746.1"/>
    <property type="molecule type" value="Genomic_DNA"/>
</dbReference>
<feature type="domain" description="SMODS and SLOG-associating 2TM effector" evidence="2">
    <location>
        <begin position="48"/>
        <end position="174"/>
    </location>
</feature>
<organism evidence="3 4">
    <name type="scientific">Ferrimonas sediminum</name>
    <dbReference type="NCBI Taxonomy" id="718193"/>
    <lineage>
        <taxon>Bacteria</taxon>
        <taxon>Pseudomonadati</taxon>
        <taxon>Pseudomonadota</taxon>
        <taxon>Gammaproteobacteria</taxon>
        <taxon>Alteromonadales</taxon>
        <taxon>Ferrimonadaceae</taxon>
        <taxon>Ferrimonas</taxon>
    </lineage>
</organism>
<keyword evidence="4" id="KW-1185">Reference proteome</keyword>
<dbReference type="NCBIfam" id="NF033632">
    <property type="entry name" value="SLATT_4"/>
    <property type="match status" value="1"/>
</dbReference>
<dbReference type="RefSeq" id="WP_143026660.1">
    <property type="nucleotide sequence ID" value="NZ_FNEM01000017.1"/>
</dbReference>
<evidence type="ECO:0000313" key="4">
    <source>
        <dbReference type="Proteomes" id="UP000199527"/>
    </source>
</evidence>
<dbReference type="Proteomes" id="UP000199527">
    <property type="component" value="Unassembled WGS sequence"/>
</dbReference>
<keyword evidence="1" id="KW-1133">Transmembrane helix</keyword>
<protein>
    <recommendedName>
        <fullName evidence="2">SMODS and SLOG-associating 2TM effector domain-containing protein</fullName>
    </recommendedName>
</protein>
<gene>
    <name evidence="3" type="ORF">SAMN04488540_11717</name>
</gene>
<feature type="transmembrane region" description="Helical" evidence="1">
    <location>
        <begin position="92"/>
        <end position="111"/>
    </location>
</feature>
<keyword evidence="1" id="KW-0812">Transmembrane</keyword>
<sequence length="209" mass="23687">MLGKFLIWLWHFFFFPKKEDTLPEKCQVTDQSSLTQNWIDRLGDAQVGHYKCSERLYTYANWSGVALICSTTIVTASLFLHDFGGNPWVGKYIIPAISIIAAILSGVVSFVRFAERAELHRAAASRYGKLRRELDQIGILSNRLSPEEYSAKLEKLRLEWEYISADAPLTRRNAIPKRINSRSRDKTANLNLVHAGGLAENSDVSKRNA</sequence>
<proteinExistence type="predicted"/>
<dbReference type="Pfam" id="PF18186">
    <property type="entry name" value="SLATT_4"/>
    <property type="match status" value="1"/>
</dbReference>
<dbReference type="OrthoDB" id="6401895at2"/>
<keyword evidence="1" id="KW-0472">Membrane</keyword>